<evidence type="ECO:0000313" key="4">
    <source>
        <dbReference type="EMBL" id="KAH3681692.1"/>
    </source>
</evidence>
<evidence type="ECO:0000256" key="2">
    <source>
        <dbReference type="ARBA" id="ARBA00022942"/>
    </source>
</evidence>
<dbReference type="AlphaFoldDB" id="A0A9P8PZZ5"/>
<dbReference type="InterPro" id="IPR035298">
    <property type="entry name" value="PSMD13"/>
</dbReference>
<dbReference type="InterPro" id="IPR054179">
    <property type="entry name" value="PSD13_N"/>
</dbReference>
<dbReference type="EMBL" id="JAEUBG010004316">
    <property type="protein sequence ID" value="KAH3681692.1"/>
    <property type="molecule type" value="Genomic_DNA"/>
</dbReference>
<dbReference type="GO" id="GO:0005198">
    <property type="term" value="F:structural molecule activity"/>
    <property type="evidence" value="ECO:0007669"/>
    <property type="project" value="TreeGrafter"/>
</dbReference>
<evidence type="ECO:0000256" key="1">
    <source>
        <dbReference type="ARBA" id="ARBA00006207"/>
    </source>
</evidence>
<dbReference type="InterPro" id="IPR036390">
    <property type="entry name" value="WH_DNA-bd_sf"/>
</dbReference>
<dbReference type="PROSITE" id="PS50250">
    <property type="entry name" value="PCI"/>
    <property type="match status" value="1"/>
</dbReference>
<proteinExistence type="inferred from homology"/>
<dbReference type="GO" id="GO:0005634">
    <property type="term" value="C:nucleus"/>
    <property type="evidence" value="ECO:0007669"/>
    <property type="project" value="TreeGrafter"/>
</dbReference>
<dbReference type="OrthoDB" id="1093at2759"/>
<name>A0A9P8PZZ5_WICPI</name>
<dbReference type="Pfam" id="PF01399">
    <property type="entry name" value="PCI"/>
    <property type="match status" value="1"/>
</dbReference>
<sequence length="383" mass="44393">MANFDDVPGILTTLRTESDAQLAPLFYSFEDLYGRKLWHQLTKVVDEFYKTPLSKPVRIRLYNNFITLFKYKINPLKLVEFLLNSIQELNDADESLVYLNALKEELAKKENIDKEQALLFIEIETARSKLRAGLEAEAREILDQIDSKLERIDSVELKVNQSYFSTNAEYYKSKHDYNNFYYQSLLFLSTIQIDELELYEQQKLAYELSISALLADKIYNFGELLTHPVLFTLNGTEHSWLIDLLNSLNSGDLVKFSSLLSNLDKSTILKESEPFLRQKICLMTLVELVFVKSIRIISFKDVSIATKLTIDEVEHLVMKALSLGLLKGSIDQVLQRITINWVQPRVVNTAQIENMKDRLVQWNDNVKALGHFMEENGKEIWVD</sequence>
<protein>
    <recommendedName>
        <fullName evidence="3">PCI domain-containing protein</fullName>
    </recommendedName>
</protein>
<evidence type="ECO:0000313" key="5">
    <source>
        <dbReference type="Proteomes" id="UP000774326"/>
    </source>
</evidence>
<dbReference type="PANTHER" id="PTHR10539:SF0">
    <property type="entry name" value="26S PROTEASOME NON-ATPASE REGULATORY SUBUNIT 13"/>
    <property type="match status" value="1"/>
</dbReference>
<dbReference type="Pfam" id="PF18261">
    <property type="entry name" value="Rpn9_C"/>
    <property type="match status" value="1"/>
</dbReference>
<dbReference type="PANTHER" id="PTHR10539">
    <property type="entry name" value="26S PROTEASOME NON-ATPASE REGULATORY SUBUNIT 13"/>
    <property type="match status" value="1"/>
</dbReference>
<keyword evidence="2" id="KW-0647">Proteasome</keyword>
<comment type="similarity">
    <text evidence="1">Belongs to the proteasome subunit S11 family.</text>
</comment>
<gene>
    <name evidence="4" type="ORF">WICPIJ_007337</name>
</gene>
<dbReference type="InterPro" id="IPR040798">
    <property type="entry name" value="Rpn9_C"/>
</dbReference>
<reference evidence="4" key="2">
    <citation type="submission" date="2021-01" db="EMBL/GenBank/DDBJ databases">
        <authorList>
            <person name="Schikora-Tamarit M.A."/>
        </authorList>
    </citation>
    <scope>NUCLEOTIDE SEQUENCE</scope>
    <source>
        <strain evidence="4">CBS2887</strain>
    </source>
</reference>
<dbReference type="SUPFAM" id="SSF46785">
    <property type="entry name" value="Winged helix' DNA-binding domain"/>
    <property type="match status" value="1"/>
</dbReference>
<accession>A0A9P8PZZ5</accession>
<dbReference type="GO" id="GO:0008541">
    <property type="term" value="C:proteasome regulatory particle, lid subcomplex"/>
    <property type="evidence" value="ECO:0007669"/>
    <property type="project" value="TreeGrafter"/>
</dbReference>
<dbReference type="InterPro" id="IPR000717">
    <property type="entry name" value="PCI_dom"/>
</dbReference>
<feature type="domain" description="PCI" evidence="3">
    <location>
        <begin position="179"/>
        <end position="344"/>
    </location>
</feature>
<keyword evidence="5" id="KW-1185">Reference proteome</keyword>
<organism evidence="4 5">
    <name type="scientific">Wickerhamomyces pijperi</name>
    <name type="common">Yeast</name>
    <name type="synonym">Pichia pijperi</name>
    <dbReference type="NCBI Taxonomy" id="599730"/>
    <lineage>
        <taxon>Eukaryota</taxon>
        <taxon>Fungi</taxon>
        <taxon>Dikarya</taxon>
        <taxon>Ascomycota</taxon>
        <taxon>Saccharomycotina</taxon>
        <taxon>Saccharomycetes</taxon>
        <taxon>Phaffomycetales</taxon>
        <taxon>Wickerhamomycetaceae</taxon>
        <taxon>Wickerhamomyces</taxon>
    </lineage>
</organism>
<dbReference type="Proteomes" id="UP000774326">
    <property type="component" value="Unassembled WGS sequence"/>
</dbReference>
<comment type="caution">
    <text evidence="4">The sequence shown here is derived from an EMBL/GenBank/DDBJ whole genome shotgun (WGS) entry which is preliminary data.</text>
</comment>
<evidence type="ECO:0000259" key="3">
    <source>
        <dbReference type="PROSITE" id="PS50250"/>
    </source>
</evidence>
<dbReference type="GO" id="GO:0005829">
    <property type="term" value="C:cytosol"/>
    <property type="evidence" value="ECO:0007669"/>
    <property type="project" value="TreeGrafter"/>
</dbReference>
<dbReference type="GO" id="GO:0006511">
    <property type="term" value="P:ubiquitin-dependent protein catabolic process"/>
    <property type="evidence" value="ECO:0007669"/>
    <property type="project" value="TreeGrafter"/>
</dbReference>
<dbReference type="Pfam" id="PF22037">
    <property type="entry name" value="PSD13_N"/>
    <property type="match status" value="1"/>
</dbReference>
<reference evidence="4" key="1">
    <citation type="journal article" date="2021" name="Open Biol.">
        <title>Shared evolutionary footprints suggest mitochondrial oxidative damage underlies multiple complex I losses in fungi.</title>
        <authorList>
            <person name="Schikora-Tamarit M.A."/>
            <person name="Marcet-Houben M."/>
            <person name="Nosek J."/>
            <person name="Gabaldon T."/>
        </authorList>
    </citation>
    <scope>NUCLEOTIDE SEQUENCE</scope>
    <source>
        <strain evidence="4">CBS2887</strain>
    </source>
</reference>
<dbReference type="SMART" id="SM00088">
    <property type="entry name" value="PINT"/>
    <property type="match status" value="1"/>
</dbReference>